<dbReference type="PANTHER" id="PTHR28243:SF1">
    <property type="entry name" value="PYRIDOXAMINE 5'-PHOSPHATE OXIDASE ALR4036 FAMILY FMN-BINDING DOMAIN-CONTAINING PROTEIN"/>
    <property type="match status" value="1"/>
</dbReference>
<dbReference type="GO" id="GO:0010181">
    <property type="term" value="F:FMN binding"/>
    <property type="evidence" value="ECO:0007669"/>
    <property type="project" value="InterPro"/>
</dbReference>
<dbReference type="Pfam" id="PF12766">
    <property type="entry name" value="Pyridox_oxase_2"/>
    <property type="match status" value="1"/>
</dbReference>
<dbReference type="AlphaFoldDB" id="A0A8H6FJ25"/>
<dbReference type="Gene3D" id="2.30.110.10">
    <property type="entry name" value="Electron Transport, Fmn-binding Protein, Chain A"/>
    <property type="match status" value="1"/>
</dbReference>
<dbReference type="GeneID" id="59335914"/>
<feature type="domain" description="Pyridoxamine 5'-phosphate oxidase Alr4036 family FMN-binding" evidence="2">
    <location>
        <begin position="54"/>
        <end position="183"/>
    </location>
</feature>
<evidence type="ECO:0000313" key="4">
    <source>
        <dbReference type="Proteomes" id="UP000593566"/>
    </source>
</evidence>
<comment type="caution">
    <text evidence="3">The sequence shown here is derived from an EMBL/GenBank/DDBJ whole genome shotgun (WGS) entry which is preliminary data.</text>
</comment>
<name>A0A8H6FJ25_9LECA</name>
<dbReference type="SUPFAM" id="SSF50475">
    <property type="entry name" value="FMN-binding split barrel"/>
    <property type="match status" value="1"/>
</dbReference>
<evidence type="ECO:0000259" key="2">
    <source>
        <dbReference type="Pfam" id="PF12766"/>
    </source>
</evidence>
<evidence type="ECO:0000256" key="1">
    <source>
        <dbReference type="SAM" id="MobiDB-lite"/>
    </source>
</evidence>
<proteinExistence type="predicted"/>
<organism evidence="3 4">
    <name type="scientific">Letharia lupina</name>
    <dbReference type="NCBI Taxonomy" id="560253"/>
    <lineage>
        <taxon>Eukaryota</taxon>
        <taxon>Fungi</taxon>
        <taxon>Dikarya</taxon>
        <taxon>Ascomycota</taxon>
        <taxon>Pezizomycotina</taxon>
        <taxon>Lecanoromycetes</taxon>
        <taxon>OSLEUM clade</taxon>
        <taxon>Lecanoromycetidae</taxon>
        <taxon>Lecanorales</taxon>
        <taxon>Lecanorineae</taxon>
        <taxon>Parmeliaceae</taxon>
        <taxon>Letharia</taxon>
    </lineage>
</organism>
<dbReference type="EMBL" id="JACCJB010000003">
    <property type="protein sequence ID" value="KAF6229399.1"/>
    <property type="molecule type" value="Genomic_DNA"/>
</dbReference>
<protein>
    <recommendedName>
        <fullName evidence="2">Pyridoxamine 5'-phosphate oxidase Alr4036 family FMN-binding domain-containing protein</fullName>
    </recommendedName>
</protein>
<evidence type="ECO:0000313" key="3">
    <source>
        <dbReference type="EMBL" id="KAF6229399.1"/>
    </source>
</evidence>
<keyword evidence="4" id="KW-1185">Reference proteome</keyword>
<gene>
    <name evidence="3" type="ORF">HO133_007515</name>
</gene>
<dbReference type="RefSeq" id="XP_037157041.1">
    <property type="nucleotide sequence ID" value="XM_037298406.1"/>
</dbReference>
<feature type="region of interest" description="Disordered" evidence="1">
    <location>
        <begin position="141"/>
        <end position="160"/>
    </location>
</feature>
<reference evidence="3 4" key="1">
    <citation type="journal article" date="2020" name="Genomics">
        <title>Complete, high-quality genomes from long-read metagenomic sequencing of two wolf lichen thalli reveals enigmatic genome architecture.</title>
        <authorList>
            <person name="McKenzie S.K."/>
            <person name="Walston R.F."/>
            <person name="Allen J.L."/>
        </authorList>
    </citation>
    <scope>NUCLEOTIDE SEQUENCE [LARGE SCALE GENOMIC DNA]</scope>
    <source>
        <strain evidence="3">WasteWater1</strain>
    </source>
</reference>
<dbReference type="Proteomes" id="UP000593566">
    <property type="component" value="Unassembled WGS sequence"/>
</dbReference>
<dbReference type="InterPro" id="IPR024624">
    <property type="entry name" value="Pyridox_Oxase_Alr4036_FMN-bd"/>
</dbReference>
<dbReference type="PANTHER" id="PTHR28243">
    <property type="entry name" value="AGL049CP"/>
    <property type="match status" value="1"/>
</dbReference>
<dbReference type="InterPro" id="IPR012349">
    <property type="entry name" value="Split_barrel_FMN-bd"/>
</dbReference>
<sequence length="324" mass="35858">MLVAASEYSLLDDVSSLTPTSTNKLIIASPPVLRLRTLLRTMSTTTQHLTTPAAPWTPTFESHLSKLPSPEFVLTSLQPAPKGSPVPYLPRLRYCIYRGMWGSLPENKHNDAPRNAPTYTSDMPTFTTDVRMQKVGQFFASSSGHASSDDQVQGSGGGGPVEAVWWVKETGTQWRMKGEAFVVGGDIDEGEGSGVRTVKSEVGRRMRRTEAEGIEGDWSWAKELTAHFGNCSPGMRGSWKNPPPGRPTNGQEPDKDHQLGQKVEDLHDPIARENFRVVVIKPEEVEQLDISDPATARRWKYTFVVEKGQGAEGKGEWKTEELWP</sequence>
<feature type="region of interest" description="Disordered" evidence="1">
    <location>
        <begin position="231"/>
        <end position="257"/>
    </location>
</feature>
<accession>A0A8H6FJ25</accession>